<dbReference type="Proteomes" id="UP001060261">
    <property type="component" value="Chromosome"/>
</dbReference>
<protein>
    <submittedName>
        <fullName evidence="2">Helix-turn-helix domain-containing protein</fullName>
    </submittedName>
</protein>
<evidence type="ECO:0000313" key="2">
    <source>
        <dbReference type="EMBL" id="UWX63871.1"/>
    </source>
</evidence>
<accession>A0ABY5YGM7</accession>
<organism evidence="2 3">
    <name type="scientific">Deinococcus rubellus</name>
    <dbReference type="NCBI Taxonomy" id="1889240"/>
    <lineage>
        <taxon>Bacteria</taxon>
        <taxon>Thermotogati</taxon>
        <taxon>Deinococcota</taxon>
        <taxon>Deinococci</taxon>
        <taxon>Deinococcales</taxon>
        <taxon>Deinococcaceae</taxon>
        <taxon>Deinococcus</taxon>
    </lineage>
</organism>
<name>A0ABY5YGM7_9DEIO</name>
<dbReference type="RefSeq" id="WP_260560150.1">
    <property type="nucleotide sequence ID" value="NZ_BAABEC010000190.1"/>
</dbReference>
<dbReference type="NCBIfam" id="TIGR01764">
    <property type="entry name" value="excise"/>
    <property type="match status" value="1"/>
</dbReference>
<dbReference type="EMBL" id="CP104213">
    <property type="protein sequence ID" value="UWX63871.1"/>
    <property type="molecule type" value="Genomic_DNA"/>
</dbReference>
<evidence type="ECO:0000259" key="1">
    <source>
        <dbReference type="Pfam" id="PF12728"/>
    </source>
</evidence>
<keyword evidence="3" id="KW-1185">Reference proteome</keyword>
<sequence>MTLHHTPNAAEQALAQAAQQLLSQAPLKLSRDVTLTPELTQLLSEILGQLGKGQSITVLSQDQELSTQAAADVLGVSRPYLIEQLLEGRKLPYRKVGKHRRIRLSDVLTYQQQDLAERQALAREITELAQEMGLDY</sequence>
<dbReference type="InterPro" id="IPR010093">
    <property type="entry name" value="SinI_DNA-bd"/>
</dbReference>
<dbReference type="Pfam" id="PF12728">
    <property type="entry name" value="HTH_17"/>
    <property type="match status" value="1"/>
</dbReference>
<reference evidence="2" key="1">
    <citation type="submission" date="2022-09" db="EMBL/GenBank/DDBJ databases">
        <title>genome sequence of Deinococcus rubellus.</title>
        <authorList>
            <person name="Srinivasan S."/>
        </authorList>
    </citation>
    <scope>NUCLEOTIDE SEQUENCE</scope>
    <source>
        <strain evidence="2">Ant6</strain>
    </source>
</reference>
<feature type="domain" description="Helix-turn-helix" evidence="1">
    <location>
        <begin position="65"/>
        <end position="113"/>
    </location>
</feature>
<evidence type="ECO:0000313" key="3">
    <source>
        <dbReference type="Proteomes" id="UP001060261"/>
    </source>
</evidence>
<proteinExistence type="predicted"/>
<gene>
    <name evidence="2" type="ORF">N0D28_14265</name>
</gene>
<dbReference type="InterPro" id="IPR041657">
    <property type="entry name" value="HTH_17"/>
</dbReference>